<dbReference type="SUPFAM" id="SSF55729">
    <property type="entry name" value="Acyl-CoA N-acyltransferases (Nat)"/>
    <property type="match status" value="1"/>
</dbReference>
<organism evidence="5 6">
    <name type="scientific">Treponema vincentii ATCC 35580</name>
    <dbReference type="NCBI Taxonomy" id="596324"/>
    <lineage>
        <taxon>Bacteria</taxon>
        <taxon>Pseudomonadati</taxon>
        <taxon>Spirochaetota</taxon>
        <taxon>Spirochaetia</taxon>
        <taxon>Spirochaetales</taxon>
        <taxon>Treponemataceae</taxon>
        <taxon>Treponema</taxon>
    </lineage>
</organism>
<dbReference type="Pfam" id="PF08218">
    <property type="entry name" value="Citrate_ly_lig"/>
    <property type="match status" value="1"/>
</dbReference>
<dbReference type="PIRSF" id="PIRSF005751">
    <property type="entry name" value="Acet_citr_lig"/>
    <property type="match status" value="1"/>
</dbReference>
<dbReference type="GO" id="GO:0008771">
    <property type="term" value="F:[citrate (pro-3S)-lyase] ligase activity"/>
    <property type="evidence" value="ECO:0007669"/>
    <property type="project" value="UniProtKB-EC"/>
</dbReference>
<dbReference type="PROSITE" id="PS51186">
    <property type="entry name" value="GNAT"/>
    <property type="match status" value="1"/>
</dbReference>
<comment type="function">
    <text evidence="3">Acetylation of prosthetic group (2-(5''-phosphoribosyl)-3'-dephosphocoenzyme-A) of the gamma subunit of citrate lyase.</text>
</comment>
<evidence type="ECO:0000256" key="2">
    <source>
        <dbReference type="ARBA" id="ARBA00022840"/>
    </source>
</evidence>
<dbReference type="GO" id="GO:0016829">
    <property type="term" value="F:lyase activity"/>
    <property type="evidence" value="ECO:0007669"/>
    <property type="project" value="UniProtKB-KW"/>
</dbReference>
<dbReference type="GO" id="GO:0005524">
    <property type="term" value="F:ATP binding"/>
    <property type="evidence" value="ECO:0007669"/>
    <property type="project" value="UniProtKB-UniRule"/>
</dbReference>
<evidence type="ECO:0000313" key="5">
    <source>
        <dbReference type="EMBL" id="EEV20363.1"/>
    </source>
</evidence>
<proteinExistence type="predicted"/>
<evidence type="ECO:0000256" key="3">
    <source>
        <dbReference type="PIRNR" id="PIRNR005751"/>
    </source>
</evidence>
<dbReference type="SUPFAM" id="SSF52374">
    <property type="entry name" value="Nucleotidylyl transferase"/>
    <property type="match status" value="1"/>
</dbReference>
<name>C8PQK8_9SPIR</name>
<feature type="domain" description="N-acetyltransferase" evidence="4">
    <location>
        <begin position="1"/>
        <end position="128"/>
    </location>
</feature>
<comment type="caution">
    <text evidence="5">The sequence shown here is derived from an EMBL/GenBank/DDBJ whole genome shotgun (WGS) entry which is preliminary data.</text>
</comment>
<comment type="catalytic activity">
    <reaction evidence="3">
        <text>holo-[citrate lyase ACP] + acetate + ATP = acetyl-[citrate lyase ACP] + AMP + diphosphate</text>
        <dbReference type="Rhea" id="RHEA:23788"/>
        <dbReference type="Rhea" id="RHEA-COMP:10158"/>
        <dbReference type="Rhea" id="RHEA-COMP:13710"/>
        <dbReference type="ChEBI" id="CHEBI:30089"/>
        <dbReference type="ChEBI" id="CHEBI:30616"/>
        <dbReference type="ChEBI" id="CHEBI:33019"/>
        <dbReference type="ChEBI" id="CHEBI:82683"/>
        <dbReference type="ChEBI" id="CHEBI:137976"/>
        <dbReference type="ChEBI" id="CHEBI:456215"/>
        <dbReference type="EC" id="6.2.1.22"/>
    </reaction>
</comment>
<evidence type="ECO:0000256" key="1">
    <source>
        <dbReference type="ARBA" id="ARBA00022741"/>
    </source>
</evidence>
<dbReference type="eggNOG" id="COG3053">
    <property type="taxonomic scope" value="Bacteria"/>
</dbReference>
<dbReference type="PANTHER" id="PTHR40599">
    <property type="entry name" value="[CITRATE [PRO-3S]-LYASE] LIGASE"/>
    <property type="match status" value="1"/>
</dbReference>
<reference evidence="5 6" key="1">
    <citation type="submission" date="2009-07" db="EMBL/GenBank/DDBJ databases">
        <authorList>
            <person name="Madupu R."/>
            <person name="Sebastian Y."/>
            <person name="Durkin A.S."/>
            <person name="Torralba M."/>
            <person name="Methe B."/>
            <person name="Sutton G.G."/>
            <person name="Strausberg R.L."/>
            <person name="Nelson K.E."/>
        </authorList>
    </citation>
    <scope>NUCLEOTIDE SEQUENCE [LARGE SCALE GENOMIC DNA]</scope>
    <source>
        <strain evidence="5 6">ATCC 35580</strain>
    </source>
</reference>
<dbReference type="OrthoDB" id="9779753at2"/>
<dbReference type="PANTHER" id="PTHR40599:SF1">
    <property type="entry name" value="[CITRATE [PRO-3S]-LYASE] LIGASE"/>
    <property type="match status" value="1"/>
</dbReference>
<dbReference type="NCBIfam" id="TIGR00124">
    <property type="entry name" value="cit_ly_ligase"/>
    <property type="match status" value="1"/>
</dbReference>
<dbReference type="GO" id="GO:0016747">
    <property type="term" value="F:acyltransferase activity, transferring groups other than amino-acyl groups"/>
    <property type="evidence" value="ECO:0007669"/>
    <property type="project" value="InterPro"/>
</dbReference>
<dbReference type="SMART" id="SM00764">
    <property type="entry name" value="Citrate_ly_lig"/>
    <property type="match status" value="1"/>
</dbReference>
<dbReference type="InterPro" id="IPR004821">
    <property type="entry name" value="Cyt_trans-like"/>
</dbReference>
<dbReference type="Proteomes" id="UP000004509">
    <property type="component" value="Unassembled WGS sequence"/>
</dbReference>
<dbReference type="EMBL" id="ACYH01000037">
    <property type="protein sequence ID" value="EEV20363.1"/>
    <property type="molecule type" value="Genomic_DNA"/>
</dbReference>
<dbReference type="EC" id="6.2.1.22" evidence="3"/>
<dbReference type="InterPro" id="IPR000182">
    <property type="entry name" value="GNAT_dom"/>
</dbReference>
<dbReference type="InterPro" id="IPR014729">
    <property type="entry name" value="Rossmann-like_a/b/a_fold"/>
</dbReference>
<sequence length="347" mass="38927">MLYQVRKIFLNDPQQRQQVIDLLESDDLHIDSCLDTTYGLFDEADTLAATASAFKNTLRCIAVRKALQGEGLLPPLMSELIADRNERGFFNLFIYTKREAAPFFERLGFYPIVTVADTLVFLENKKNGFEKYLVSLQKTGMHSGTVGAIVMNANPFTIGHYYLVEQAAAAVDHLHLFMVSDDASAIPFAVRERLIKENTAHFKNISYHRTQDYLISSATFPAYFLRDSDEAIALQAALDADIFIAIAHALSITHRFVGDEPFSHVTGLYNRILQDSLPAHGVQLHVIPRKTENGVPISASAARRLLQQEDWTKLAAIVPPATLRFFQSPEGGRIVQSLKQVKDITHY</sequence>
<gene>
    <name evidence="5" type="primary">citC</name>
    <name evidence="5" type="ORF">TREVI0001_2112</name>
</gene>
<dbReference type="InterPro" id="IPR016181">
    <property type="entry name" value="Acyl_CoA_acyltransferase"/>
</dbReference>
<keyword evidence="5" id="KW-0456">Lyase</keyword>
<keyword evidence="3 5" id="KW-0436">Ligase</keyword>
<evidence type="ECO:0000259" key="4">
    <source>
        <dbReference type="PROSITE" id="PS51186"/>
    </source>
</evidence>
<dbReference type="RefSeq" id="WP_006188863.1">
    <property type="nucleotide sequence ID" value="NZ_ACYH01000037.1"/>
</dbReference>
<dbReference type="Gene3D" id="3.40.50.620">
    <property type="entry name" value="HUPs"/>
    <property type="match status" value="1"/>
</dbReference>
<dbReference type="STRING" id="596324.TREVI0001_2112"/>
<protein>
    <recommendedName>
        <fullName evidence="3">[Citrate [pro-3S]-lyase] ligase</fullName>
        <ecNumber evidence="3">6.2.1.22</ecNumber>
    </recommendedName>
</protein>
<dbReference type="NCBIfam" id="TIGR00125">
    <property type="entry name" value="cyt_tran_rel"/>
    <property type="match status" value="1"/>
</dbReference>
<dbReference type="InterPro" id="IPR013166">
    <property type="entry name" value="Citrate_lyase_ligase_C"/>
</dbReference>
<dbReference type="InterPro" id="IPR005216">
    <property type="entry name" value="Citrate_lyase_ligase"/>
</dbReference>
<accession>C8PQK8</accession>
<dbReference type="AlphaFoldDB" id="C8PQK8"/>
<evidence type="ECO:0000313" key="6">
    <source>
        <dbReference type="Proteomes" id="UP000004509"/>
    </source>
</evidence>
<keyword evidence="2 3" id="KW-0067">ATP-binding</keyword>
<dbReference type="Gene3D" id="3.40.630.30">
    <property type="match status" value="1"/>
</dbReference>
<keyword evidence="1 3" id="KW-0547">Nucleotide-binding</keyword>